<protein>
    <submittedName>
        <fullName evidence="3">Uncharacterized protein</fullName>
    </submittedName>
</protein>
<reference evidence="3" key="1">
    <citation type="submission" date="2020-07" db="EMBL/GenBank/DDBJ databases">
        <title>Multicomponent nature underlies the extraordinary mechanical properties of spider dragline silk.</title>
        <authorList>
            <person name="Kono N."/>
            <person name="Nakamura H."/>
            <person name="Mori M."/>
            <person name="Yoshida Y."/>
            <person name="Ohtoshi R."/>
            <person name="Malay A.D."/>
            <person name="Moran D.A.P."/>
            <person name="Tomita M."/>
            <person name="Numata K."/>
            <person name="Arakawa K."/>
        </authorList>
    </citation>
    <scope>NUCLEOTIDE SEQUENCE</scope>
</reference>
<keyword evidence="2" id="KW-0732">Signal</keyword>
<feature type="signal peptide" evidence="2">
    <location>
        <begin position="1"/>
        <end position="17"/>
    </location>
</feature>
<keyword evidence="1" id="KW-0812">Transmembrane</keyword>
<evidence type="ECO:0000313" key="4">
    <source>
        <dbReference type="Proteomes" id="UP000887116"/>
    </source>
</evidence>
<proteinExistence type="predicted"/>
<feature type="chain" id="PRO_5036504668" evidence="2">
    <location>
        <begin position="18"/>
        <end position="220"/>
    </location>
</feature>
<organism evidence="3 4">
    <name type="scientific">Trichonephila clavata</name>
    <name type="common">Joro spider</name>
    <name type="synonym">Nephila clavata</name>
    <dbReference type="NCBI Taxonomy" id="2740835"/>
    <lineage>
        <taxon>Eukaryota</taxon>
        <taxon>Metazoa</taxon>
        <taxon>Ecdysozoa</taxon>
        <taxon>Arthropoda</taxon>
        <taxon>Chelicerata</taxon>
        <taxon>Arachnida</taxon>
        <taxon>Araneae</taxon>
        <taxon>Araneomorphae</taxon>
        <taxon>Entelegynae</taxon>
        <taxon>Araneoidea</taxon>
        <taxon>Nephilidae</taxon>
        <taxon>Trichonephila</taxon>
    </lineage>
</organism>
<gene>
    <name evidence="3" type="primary">NCL1_48044</name>
    <name evidence="3" type="ORF">TNCT_282231</name>
</gene>
<evidence type="ECO:0000256" key="2">
    <source>
        <dbReference type="SAM" id="SignalP"/>
    </source>
</evidence>
<evidence type="ECO:0000256" key="1">
    <source>
        <dbReference type="SAM" id="Phobius"/>
    </source>
</evidence>
<keyword evidence="1" id="KW-0472">Membrane</keyword>
<keyword evidence="4" id="KW-1185">Reference proteome</keyword>
<accession>A0A8X6GNR6</accession>
<evidence type="ECO:0000313" key="3">
    <source>
        <dbReference type="EMBL" id="GFR07533.1"/>
    </source>
</evidence>
<keyword evidence="1" id="KW-1133">Transmembrane helix</keyword>
<feature type="transmembrane region" description="Helical" evidence="1">
    <location>
        <begin position="192"/>
        <end position="215"/>
    </location>
</feature>
<dbReference type="Proteomes" id="UP000887116">
    <property type="component" value="Unassembled WGS sequence"/>
</dbReference>
<name>A0A8X6GNR6_TRICU</name>
<dbReference type="AlphaFoldDB" id="A0A8X6GNR6"/>
<sequence length="220" mass="23643">MKTFLLLTVVLPCIVIADIRCPGGKICPSSQKCCEVNREYECCDPDVEIPQKEEKIYAGMGMMAMERSSGPSYQNISEGVIQNGLFDCSSWNCDGTCCTKDGCCPYTNAQCCSALRCCPSLNTCCDNGCCPSLGTCCGKGCCSLGYKCCKDGCCPLSTTCCAGRCCLPGHRCCNGWCCKNSQRCGLSSYTCINAAVMFTPAFTSLLMLVATSFVFKSNFF</sequence>
<dbReference type="EMBL" id="BMAO01006298">
    <property type="protein sequence ID" value="GFR07533.1"/>
    <property type="molecule type" value="Genomic_DNA"/>
</dbReference>
<comment type="caution">
    <text evidence="3">The sequence shown here is derived from an EMBL/GenBank/DDBJ whole genome shotgun (WGS) entry which is preliminary data.</text>
</comment>